<keyword evidence="1" id="KW-0732">Signal</keyword>
<comment type="caution">
    <text evidence="2">The sequence shown here is derived from an EMBL/GenBank/DDBJ whole genome shotgun (WGS) entry which is preliminary data.</text>
</comment>
<proteinExistence type="predicted"/>
<feature type="signal peptide" evidence="1">
    <location>
        <begin position="1"/>
        <end position="18"/>
    </location>
</feature>
<evidence type="ECO:0000313" key="3">
    <source>
        <dbReference type="Proteomes" id="UP000078113"/>
    </source>
</evidence>
<accession>A0A8X7T479</accession>
<keyword evidence="3" id="KW-1185">Reference proteome</keyword>
<dbReference type="AlphaFoldDB" id="A0A8X7T479"/>
<gene>
    <name evidence="2" type="ORF">A4X09_0g5250</name>
</gene>
<reference evidence="2" key="1">
    <citation type="submission" date="2016-04" db="EMBL/GenBank/DDBJ databases">
        <authorList>
            <person name="Nguyen H.D."/>
            <person name="Samba Siva P."/>
            <person name="Cullis J."/>
            <person name="Levesque C.A."/>
            <person name="Hambleton S."/>
        </authorList>
    </citation>
    <scope>NUCLEOTIDE SEQUENCE</scope>
    <source>
        <strain evidence="2">DAOMC 236422</strain>
    </source>
</reference>
<reference evidence="2" key="2">
    <citation type="journal article" date="2019" name="IMA Fungus">
        <title>Genome sequencing and comparison of five Tilletia species to identify candidate genes for the detection of regulated species infecting wheat.</title>
        <authorList>
            <person name="Nguyen H.D.T."/>
            <person name="Sultana T."/>
            <person name="Kesanakurti P."/>
            <person name="Hambleton S."/>
        </authorList>
    </citation>
    <scope>NUCLEOTIDE SEQUENCE</scope>
    <source>
        <strain evidence="2">DAOMC 236422</strain>
    </source>
</reference>
<evidence type="ECO:0000256" key="1">
    <source>
        <dbReference type="SAM" id="SignalP"/>
    </source>
</evidence>
<name>A0A8X7T479_9BASI</name>
<protein>
    <submittedName>
        <fullName evidence="2">Uncharacterized protein</fullName>
    </submittedName>
</protein>
<feature type="chain" id="PRO_5036492219" evidence="1">
    <location>
        <begin position="19"/>
        <end position="151"/>
    </location>
</feature>
<dbReference type="EMBL" id="LWDG02000259">
    <property type="protein sequence ID" value="KAE8267093.1"/>
    <property type="molecule type" value="Genomic_DNA"/>
</dbReference>
<dbReference type="Proteomes" id="UP000078113">
    <property type="component" value="Unassembled WGS sequence"/>
</dbReference>
<sequence>MFSARIIAFFALVAAISAASTTPKSETHIKHHFRADRKNKSVHQNIVGRVKKLGPVNGNATLVWSDNNIASSSILQQGDRPQRTAYSFGMLNKDDMTVETNTTSNGAWAKTDVQFKDDGHGKVFINSANPIKCTSGPAEGQDERTVTVCSF</sequence>
<organism evidence="2 3">
    <name type="scientific">Tilletia walkeri</name>
    <dbReference type="NCBI Taxonomy" id="117179"/>
    <lineage>
        <taxon>Eukaryota</taxon>
        <taxon>Fungi</taxon>
        <taxon>Dikarya</taxon>
        <taxon>Basidiomycota</taxon>
        <taxon>Ustilaginomycotina</taxon>
        <taxon>Exobasidiomycetes</taxon>
        <taxon>Tilletiales</taxon>
        <taxon>Tilletiaceae</taxon>
        <taxon>Tilletia</taxon>
    </lineage>
</organism>
<evidence type="ECO:0000313" key="2">
    <source>
        <dbReference type="EMBL" id="KAE8267093.1"/>
    </source>
</evidence>